<name>A0A2N5V6R7_9BASI</name>
<dbReference type="AlphaFoldDB" id="A0A2N5V6R7"/>
<keyword evidence="2" id="KW-0732">Signal</keyword>
<protein>
    <submittedName>
        <fullName evidence="5">Uncharacterized protein</fullName>
    </submittedName>
</protein>
<dbReference type="EMBL" id="PGCI01000046">
    <property type="protein sequence ID" value="PLW45668.1"/>
    <property type="molecule type" value="Genomic_DNA"/>
</dbReference>
<proteinExistence type="predicted"/>
<reference evidence="6 7" key="1">
    <citation type="submission" date="2017-11" db="EMBL/GenBank/DDBJ databases">
        <title>De novo assembly and phasing of dikaryotic genomes from two isolates of Puccinia coronata f. sp. avenae, the causal agent of oat crown rust.</title>
        <authorList>
            <person name="Miller M.E."/>
            <person name="Zhang Y."/>
            <person name="Omidvar V."/>
            <person name="Sperschneider J."/>
            <person name="Schwessinger B."/>
            <person name="Raley C."/>
            <person name="Palmer J.M."/>
            <person name="Garnica D."/>
            <person name="Upadhyaya N."/>
            <person name="Rathjen J."/>
            <person name="Taylor J.M."/>
            <person name="Park R.F."/>
            <person name="Dodds P.N."/>
            <person name="Hirsch C.D."/>
            <person name="Kianian S.F."/>
            <person name="Figueroa M."/>
        </authorList>
    </citation>
    <scope>NUCLEOTIDE SEQUENCE [LARGE SCALE GENOMIC DNA]</scope>
    <source>
        <strain evidence="3">12NC29</strain>
        <strain evidence="5">12SD80</strain>
    </source>
</reference>
<comment type="caution">
    <text evidence="5">The sequence shown here is derived from an EMBL/GenBank/DDBJ whole genome shotgun (WGS) entry which is preliminary data.</text>
</comment>
<feature type="compositionally biased region" description="Basic and acidic residues" evidence="1">
    <location>
        <begin position="125"/>
        <end position="142"/>
    </location>
</feature>
<dbReference type="EMBL" id="PGCJ01000825">
    <property type="protein sequence ID" value="PLW18780.1"/>
    <property type="molecule type" value="Genomic_DNA"/>
</dbReference>
<evidence type="ECO:0000313" key="5">
    <source>
        <dbReference type="EMBL" id="PLW45668.1"/>
    </source>
</evidence>
<feature type="chain" id="PRO_5015083985" evidence="2">
    <location>
        <begin position="16"/>
        <end position="198"/>
    </location>
</feature>
<evidence type="ECO:0000313" key="7">
    <source>
        <dbReference type="Proteomes" id="UP000235392"/>
    </source>
</evidence>
<evidence type="ECO:0000256" key="1">
    <source>
        <dbReference type="SAM" id="MobiDB-lite"/>
    </source>
</evidence>
<dbReference type="Proteomes" id="UP000235388">
    <property type="component" value="Unassembled WGS sequence"/>
</dbReference>
<feature type="region of interest" description="Disordered" evidence="1">
    <location>
        <begin position="97"/>
        <end position="150"/>
    </location>
</feature>
<accession>A0A2N5V6R7</accession>
<evidence type="ECO:0000313" key="3">
    <source>
        <dbReference type="EMBL" id="PLW18780.1"/>
    </source>
</evidence>
<gene>
    <name evidence="3" type="ORF">PCANC_10928</name>
    <name evidence="5" type="ORF">PCASD_07065</name>
    <name evidence="4" type="ORF">PCASD_14537</name>
</gene>
<feature type="signal peptide" evidence="2">
    <location>
        <begin position="1"/>
        <end position="15"/>
    </location>
</feature>
<sequence>MLAILCFVMASPALAAPSMAKDKNGLRLGQQKGTTKSATGSTDPHSVDEAAELDYVMISPATGEALGTSQFRLSDHTLFLNHFSAHSLSAKDVNGAANVKPSANESKLDKRAIIPSDRGGASAHDQAKGSDGEAHAKSILSRDHRRSNPRNTRIANHLDQQAYQQAPPKSRFSPGAVMDFVKENPLTCGEAFKHLGFP</sequence>
<evidence type="ECO:0000313" key="4">
    <source>
        <dbReference type="EMBL" id="PLW22260.1"/>
    </source>
</evidence>
<organism evidence="5 7">
    <name type="scientific">Puccinia coronata f. sp. avenae</name>
    <dbReference type="NCBI Taxonomy" id="200324"/>
    <lineage>
        <taxon>Eukaryota</taxon>
        <taxon>Fungi</taxon>
        <taxon>Dikarya</taxon>
        <taxon>Basidiomycota</taxon>
        <taxon>Pucciniomycotina</taxon>
        <taxon>Pucciniomycetes</taxon>
        <taxon>Pucciniales</taxon>
        <taxon>Pucciniaceae</taxon>
        <taxon>Puccinia</taxon>
    </lineage>
</organism>
<evidence type="ECO:0000256" key="2">
    <source>
        <dbReference type="SAM" id="SignalP"/>
    </source>
</evidence>
<dbReference type="EMBL" id="PGCI01000670">
    <property type="protein sequence ID" value="PLW22260.1"/>
    <property type="molecule type" value="Genomic_DNA"/>
</dbReference>
<dbReference type="STRING" id="200324.A0A2N5V6R7"/>
<keyword evidence="6" id="KW-1185">Reference proteome</keyword>
<evidence type="ECO:0000313" key="6">
    <source>
        <dbReference type="Proteomes" id="UP000235388"/>
    </source>
</evidence>
<dbReference type="Proteomes" id="UP000235392">
    <property type="component" value="Unassembled WGS sequence"/>
</dbReference>